<dbReference type="EMBL" id="ABEU02000001">
    <property type="protein sequence ID" value="PNR61928.1"/>
    <property type="molecule type" value="Genomic_DNA"/>
</dbReference>
<name>A0A2K1L7B0_PHYPA</name>
<evidence type="ECO:0000313" key="1">
    <source>
        <dbReference type="EMBL" id="PNR61928.1"/>
    </source>
</evidence>
<keyword evidence="3" id="KW-1185">Reference proteome</keyword>
<reference evidence="2" key="3">
    <citation type="submission" date="2020-12" db="UniProtKB">
        <authorList>
            <consortium name="EnsemblPlants"/>
        </authorList>
    </citation>
    <scope>IDENTIFICATION</scope>
</reference>
<reference evidence="1 3" key="2">
    <citation type="journal article" date="2018" name="Plant J.">
        <title>The Physcomitrella patens chromosome-scale assembly reveals moss genome structure and evolution.</title>
        <authorList>
            <person name="Lang D."/>
            <person name="Ullrich K.K."/>
            <person name="Murat F."/>
            <person name="Fuchs J."/>
            <person name="Jenkins J."/>
            <person name="Haas F.B."/>
            <person name="Piednoel M."/>
            <person name="Gundlach H."/>
            <person name="Van Bel M."/>
            <person name="Meyberg R."/>
            <person name="Vives C."/>
            <person name="Morata J."/>
            <person name="Symeonidi A."/>
            <person name="Hiss M."/>
            <person name="Muchero W."/>
            <person name="Kamisugi Y."/>
            <person name="Saleh O."/>
            <person name="Blanc G."/>
            <person name="Decker E.L."/>
            <person name="van Gessel N."/>
            <person name="Grimwood J."/>
            <person name="Hayes R.D."/>
            <person name="Graham S.W."/>
            <person name="Gunter L.E."/>
            <person name="McDaniel S.F."/>
            <person name="Hoernstein S.N.W."/>
            <person name="Larsson A."/>
            <person name="Li F.W."/>
            <person name="Perroud P.F."/>
            <person name="Phillips J."/>
            <person name="Ranjan P."/>
            <person name="Rokshar D.S."/>
            <person name="Rothfels C.J."/>
            <person name="Schneider L."/>
            <person name="Shu S."/>
            <person name="Stevenson D.W."/>
            <person name="Thummler F."/>
            <person name="Tillich M."/>
            <person name="Villarreal Aguilar J.C."/>
            <person name="Widiez T."/>
            <person name="Wong G.K."/>
            <person name="Wymore A."/>
            <person name="Zhang Y."/>
            <person name="Zimmer A.D."/>
            <person name="Quatrano R.S."/>
            <person name="Mayer K.F.X."/>
            <person name="Goodstein D."/>
            <person name="Casacuberta J.M."/>
            <person name="Vandepoele K."/>
            <person name="Reski R."/>
            <person name="Cuming A.C."/>
            <person name="Tuskan G.A."/>
            <person name="Maumus F."/>
            <person name="Salse J."/>
            <person name="Schmutz J."/>
            <person name="Rensing S.A."/>
        </authorList>
    </citation>
    <scope>NUCLEOTIDE SEQUENCE [LARGE SCALE GENOMIC DNA]</scope>
    <source>
        <strain evidence="2 3">cv. Gransden 2004</strain>
    </source>
</reference>
<dbReference type="Proteomes" id="UP000006727">
    <property type="component" value="Chromosome 1"/>
</dbReference>
<gene>
    <name evidence="1" type="ORF">PHYPA_000352</name>
</gene>
<evidence type="ECO:0000313" key="2">
    <source>
        <dbReference type="EnsemblPlants" id="PAC:32968735.CDS.1"/>
    </source>
</evidence>
<accession>A0A2K1L7B0</accession>
<dbReference type="Gramene" id="Pp3c1_7837V3.1">
    <property type="protein sequence ID" value="PAC:32968735.CDS.1"/>
    <property type="gene ID" value="Pp3c1_7837"/>
</dbReference>
<proteinExistence type="predicted"/>
<dbReference type="AlphaFoldDB" id="A0A2K1L7B0"/>
<organism evidence="1">
    <name type="scientific">Physcomitrium patens</name>
    <name type="common">Spreading-leaved earth moss</name>
    <name type="synonym">Physcomitrella patens</name>
    <dbReference type="NCBI Taxonomy" id="3218"/>
    <lineage>
        <taxon>Eukaryota</taxon>
        <taxon>Viridiplantae</taxon>
        <taxon>Streptophyta</taxon>
        <taxon>Embryophyta</taxon>
        <taxon>Bryophyta</taxon>
        <taxon>Bryophytina</taxon>
        <taxon>Bryopsida</taxon>
        <taxon>Funariidae</taxon>
        <taxon>Funariales</taxon>
        <taxon>Funariaceae</taxon>
        <taxon>Physcomitrium</taxon>
    </lineage>
</organism>
<dbReference type="InParanoid" id="A0A2K1L7B0"/>
<evidence type="ECO:0000313" key="3">
    <source>
        <dbReference type="Proteomes" id="UP000006727"/>
    </source>
</evidence>
<dbReference type="EnsemblPlants" id="Pp3c1_7837V3.1">
    <property type="protein sequence ID" value="PAC:32968735.CDS.1"/>
    <property type="gene ID" value="Pp3c1_7837"/>
</dbReference>
<reference evidence="1 3" key="1">
    <citation type="journal article" date="2008" name="Science">
        <title>The Physcomitrella genome reveals evolutionary insights into the conquest of land by plants.</title>
        <authorList>
            <person name="Rensing S."/>
            <person name="Lang D."/>
            <person name="Zimmer A."/>
            <person name="Terry A."/>
            <person name="Salamov A."/>
            <person name="Shapiro H."/>
            <person name="Nishiyama T."/>
            <person name="Perroud P.-F."/>
            <person name="Lindquist E."/>
            <person name="Kamisugi Y."/>
            <person name="Tanahashi T."/>
            <person name="Sakakibara K."/>
            <person name="Fujita T."/>
            <person name="Oishi K."/>
            <person name="Shin-I T."/>
            <person name="Kuroki Y."/>
            <person name="Toyoda A."/>
            <person name="Suzuki Y."/>
            <person name="Hashimoto A."/>
            <person name="Yamaguchi K."/>
            <person name="Sugano A."/>
            <person name="Kohara Y."/>
            <person name="Fujiyama A."/>
            <person name="Anterola A."/>
            <person name="Aoki S."/>
            <person name="Ashton N."/>
            <person name="Barbazuk W.B."/>
            <person name="Barker E."/>
            <person name="Bennetzen J."/>
            <person name="Bezanilla M."/>
            <person name="Blankenship R."/>
            <person name="Cho S.H."/>
            <person name="Dutcher S."/>
            <person name="Estelle M."/>
            <person name="Fawcett J.A."/>
            <person name="Gundlach H."/>
            <person name="Hanada K."/>
            <person name="Heyl A."/>
            <person name="Hicks K.A."/>
            <person name="Hugh J."/>
            <person name="Lohr M."/>
            <person name="Mayer K."/>
            <person name="Melkozernov A."/>
            <person name="Murata T."/>
            <person name="Nelson D."/>
            <person name="Pils B."/>
            <person name="Prigge M."/>
            <person name="Reiss B."/>
            <person name="Renner T."/>
            <person name="Rombauts S."/>
            <person name="Rushton P."/>
            <person name="Sanderfoot A."/>
            <person name="Schween G."/>
            <person name="Shiu S.-H."/>
            <person name="Stueber K."/>
            <person name="Theodoulou F.L."/>
            <person name="Tu H."/>
            <person name="Van de Peer Y."/>
            <person name="Verrier P.J."/>
            <person name="Waters E."/>
            <person name="Wood A."/>
            <person name="Yang L."/>
            <person name="Cove D."/>
            <person name="Cuming A."/>
            <person name="Hasebe M."/>
            <person name="Lucas S."/>
            <person name="Mishler D.B."/>
            <person name="Reski R."/>
            <person name="Grigoriev I."/>
            <person name="Quatrano R.S."/>
            <person name="Boore J.L."/>
        </authorList>
    </citation>
    <scope>NUCLEOTIDE SEQUENCE [LARGE SCALE GENOMIC DNA]</scope>
    <source>
        <strain evidence="2 3">cv. Gransden 2004</strain>
    </source>
</reference>
<protein>
    <submittedName>
        <fullName evidence="1 2">Uncharacterized protein</fullName>
    </submittedName>
</protein>
<sequence length="55" mass="6399">MRSFFICVRISQDLAETIFQVFTEICLGSVVVIVRTSHVYRWNLLNLDKDLSHAL</sequence>